<sequence>MDKTLDEFLNNAPVKNKEPMNRPKKKRLKEINLDSFLPDEHIRFFRSLRIGSKRIRNAKVIEASD</sequence>
<dbReference type="RefSeq" id="WP_048165287.1">
    <property type="nucleotide sequence ID" value="NZ_CP006019.1"/>
</dbReference>
<dbReference type="KEGG" id="ppac:PAP_06855"/>
<evidence type="ECO:0000313" key="3">
    <source>
        <dbReference type="Proteomes" id="UP000027981"/>
    </source>
</evidence>
<dbReference type="EMBL" id="CP006019">
    <property type="protein sequence ID" value="AIF69766.1"/>
    <property type="molecule type" value="Genomic_DNA"/>
</dbReference>
<accession>A0A075LUF2</accession>
<protein>
    <submittedName>
        <fullName evidence="2">Uncharacterized protein</fullName>
    </submittedName>
</protein>
<feature type="region of interest" description="Disordered" evidence="1">
    <location>
        <begin position="1"/>
        <end position="23"/>
    </location>
</feature>
<evidence type="ECO:0000256" key="1">
    <source>
        <dbReference type="SAM" id="MobiDB-lite"/>
    </source>
</evidence>
<dbReference type="GeneID" id="24842486"/>
<dbReference type="AlphaFoldDB" id="A0A075LUF2"/>
<name>A0A075LUF2_9EURY</name>
<evidence type="ECO:0000313" key="2">
    <source>
        <dbReference type="EMBL" id="AIF69766.1"/>
    </source>
</evidence>
<dbReference type="Proteomes" id="UP000027981">
    <property type="component" value="Chromosome"/>
</dbReference>
<reference evidence="2 3" key="2">
    <citation type="journal article" date="2015" name="Genome Announc.">
        <title>Complete Genome Sequence of Hyperthermophilic Piezophilic Archaeon Palaeococcus pacificus DY20341T, Isolated from Deep-Sea Hydrothermal Sediments.</title>
        <authorList>
            <person name="Zeng X."/>
            <person name="Jebbar M."/>
            <person name="Shao Z."/>
        </authorList>
    </citation>
    <scope>NUCLEOTIDE SEQUENCE [LARGE SCALE GENOMIC DNA]</scope>
    <source>
        <strain evidence="2 3">DY20341</strain>
    </source>
</reference>
<gene>
    <name evidence="2" type="ORF">PAP_06855</name>
</gene>
<keyword evidence="3" id="KW-1185">Reference proteome</keyword>
<proteinExistence type="predicted"/>
<dbReference type="eggNOG" id="arCOG05824">
    <property type="taxonomic scope" value="Archaea"/>
</dbReference>
<dbReference type="NCBIfam" id="NF041142">
    <property type="entry name" value="PCNA_Inhib"/>
    <property type="match status" value="1"/>
</dbReference>
<dbReference type="InterPro" id="IPR053615">
    <property type="entry name" value="PCNA-interact_regulator"/>
</dbReference>
<organism evidence="2 3">
    <name type="scientific">Palaeococcus pacificus DY20341</name>
    <dbReference type="NCBI Taxonomy" id="1343739"/>
    <lineage>
        <taxon>Archaea</taxon>
        <taxon>Methanobacteriati</taxon>
        <taxon>Methanobacteriota</taxon>
        <taxon>Thermococci</taxon>
        <taxon>Thermococcales</taxon>
        <taxon>Thermococcaceae</taxon>
        <taxon>Palaeococcus</taxon>
    </lineage>
</organism>
<reference evidence="3" key="1">
    <citation type="submission" date="2013-06" db="EMBL/GenBank/DDBJ databases">
        <title>Complete Genome Sequence of Hyperthermophilic Palaeococcus pacificus DY20341T, Isolated from a Deep-Sea Hydrothermal Sediments.</title>
        <authorList>
            <person name="Zeng X."/>
            <person name="Shao Z."/>
        </authorList>
    </citation>
    <scope>NUCLEOTIDE SEQUENCE [LARGE SCALE GENOMIC DNA]</scope>
    <source>
        <strain evidence="3">DY20341</strain>
    </source>
</reference>
<dbReference type="HOGENOM" id="CLU_2802469_0_0_2"/>
<dbReference type="STRING" id="1343739.PAP_06855"/>
<dbReference type="OrthoDB" id="101251at2157"/>